<keyword evidence="4" id="KW-0396">Initiation factor</keyword>
<dbReference type="GO" id="GO:0003743">
    <property type="term" value="F:translation initiation factor activity"/>
    <property type="evidence" value="ECO:0007669"/>
    <property type="project" value="UniProtKB-KW"/>
</dbReference>
<feature type="region of interest" description="Disordered" evidence="8">
    <location>
        <begin position="565"/>
        <end position="725"/>
    </location>
</feature>
<evidence type="ECO:0000256" key="2">
    <source>
        <dbReference type="ARBA" id="ARBA00005775"/>
    </source>
</evidence>
<keyword evidence="6" id="KW-0694">RNA-binding</keyword>
<feature type="domain" description="MIF4G" evidence="9">
    <location>
        <begin position="292"/>
        <end position="540"/>
    </location>
</feature>
<dbReference type="PANTHER" id="PTHR23253">
    <property type="entry name" value="EUKARYOTIC TRANSLATION INITIATION FACTOR 4 GAMMA"/>
    <property type="match status" value="1"/>
</dbReference>
<evidence type="ECO:0000259" key="9">
    <source>
        <dbReference type="SMART" id="SM00543"/>
    </source>
</evidence>
<keyword evidence="7" id="KW-0648">Protein biosynthesis</keyword>
<dbReference type="InterPro" id="IPR003890">
    <property type="entry name" value="MIF4G-like_typ-3"/>
</dbReference>
<feature type="compositionally biased region" description="Basic and acidic residues" evidence="8">
    <location>
        <begin position="95"/>
        <end position="127"/>
    </location>
</feature>
<dbReference type="GO" id="GO:0016281">
    <property type="term" value="C:eukaryotic translation initiation factor 4F complex"/>
    <property type="evidence" value="ECO:0007669"/>
    <property type="project" value="TreeGrafter"/>
</dbReference>
<dbReference type="PANTHER" id="PTHR23253:SF9">
    <property type="entry name" value="EUKARYOTIC TRANSLATION INITIATION FACTOR 4 GAMMA 2"/>
    <property type="match status" value="1"/>
</dbReference>
<dbReference type="STRING" id="599839.J4H2H2"/>
<reference evidence="10 11" key="1">
    <citation type="journal article" date="2012" name="Appl. Environ. Microbiol.">
        <title>Short-read sequencing for genomic analysis of the brown rot fungus Fibroporia radiculosa.</title>
        <authorList>
            <person name="Tang J.D."/>
            <person name="Perkins A.D."/>
            <person name="Sonstegard T.S."/>
            <person name="Schroeder S.G."/>
            <person name="Burgess S.C."/>
            <person name="Diehl S.V."/>
        </authorList>
    </citation>
    <scope>NUCLEOTIDE SEQUENCE [LARGE SCALE GENOMIC DNA]</scope>
    <source>
        <strain evidence="10 11">TFFH 294</strain>
    </source>
</reference>
<dbReference type="OrthoDB" id="514777at2759"/>
<dbReference type="EMBL" id="HE797037">
    <property type="protein sequence ID" value="CCM01519.1"/>
    <property type="molecule type" value="Genomic_DNA"/>
</dbReference>
<feature type="region of interest" description="Disordered" evidence="8">
    <location>
        <begin position="95"/>
        <end position="129"/>
    </location>
</feature>
<feature type="compositionally biased region" description="Polar residues" evidence="8">
    <location>
        <begin position="644"/>
        <end position="655"/>
    </location>
</feature>
<dbReference type="SUPFAM" id="SSF48371">
    <property type="entry name" value="ARM repeat"/>
    <property type="match status" value="1"/>
</dbReference>
<evidence type="ECO:0000256" key="5">
    <source>
        <dbReference type="ARBA" id="ARBA00022553"/>
    </source>
</evidence>
<dbReference type="Pfam" id="PF02854">
    <property type="entry name" value="MIF4G"/>
    <property type="match status" value="1"/>
</dbReference>
<dbReference type="SUPFAM" id="SSF101489">
    <property type="entry name" value="Eukaryotic initiation factor 4f subunit eIF4g, eIF4e-binding domain"/>
    <property type="match status" value="1"/>
</dbReference>
<dbReference type="Pfam" id="PF12152">
    <property type="entry name" value="eIF_4G1"/>
    <property type="match status" value="1"/>
</dbReference>
<dbReference type="InParanoid" id="J4H2H2"/>
<keyword evidence="5" id="KW-0597">Phosphoprotein</keyword>
<dbReference type="FunFam" id="1.25.40.180:FF:000020">
    <property type="entry name" value="Eukaryotic translation initiation factor subunit"/>
    <property type="match status" value="1"/>
</dbReference>
<evidence type="ECO:0000256" key="3">
    <source>
        <dbReference type="ARBA" id="ARBA00022490"/>
    </source>
</evidence>
<dbReference type="Gene3D" id="1.25.40.180">
    <property type="match status" value="1"/>
</dbReference>
<dbReference type="InterPro" id="IPR016024">
    <property type="entry name" value="ARM-type_fold"/>
</dbReference>
<name>J4H2H2_9APHY</name>
<dbReference type="RefSeq" id="XP_012180802.1">
    <property type="nucleotide sequence ID" value="XM_012325412.1"/>
</dbReference>
<dbReference type="GO" id="GO:0010494">
    <property type="term" value="C:cytoplasmic stress granule"/>
    <property type="evidence" value="ECO:0007669"/>
    <property type="project" value="UniProtKB-ARBA"/>
</dbReference>
<feature type="compositionally biased region" description="Polar residues" evidence="8">
    <location>
        <begin position="613"/>
        <end position="634"/>
    </location>
</feature>
<sequence>MSDKYRAQFAEDSATKVKSLHDAEIKWRPRPPICPLDEEIDAELRSIQNAYGRVSQPQHYQSGSPSPQHDGMSMFSGNEPPLLLRVWKETFESKERRLAEENEERQRKGAEKRVKRDEDERKEKERSFPSVVATARVIEDINCISYPDGVRRPKVELNVNARHGKFRYDRDFLMQFMAICKEKPNFSFPLDALNLTPVGQASLIRHRGSGHHPLAVLPSTLTSIRFNGAQPFTHDASQDGLITKIRTRTRAKRGKVDLKPVAPLQVSANRWQPKCLGKRLQQVDTDFPEIVMGKVKALLNKLTMKRFDSISNQIIAWMNRSEQEKNGRIIMRVVRLVFDMATSDEAMWHEMYARLCRKIMEQISPRIQDDDTENTKERPIVGGQLLKIYLLDRCKDDFERALIAKPATVSTAVARPPEDETAKAGAEKGTDENILYSGWDGYHAYGAQKAKQGLSFIKFICELFKLQVLTECIMHECVKKLLTNVGNLEEEGIESLCKLLASVGQILDTQKARAHMDVYFSCMKELNKSLKDIVELREREWVPRNQVAARTMTAAVDEAAAKGKAAHETATVSRGGSRLARNRGDQTQISPDGWVVASGSLPRPPPKAGDLSNFGNISKTMSLRLGPTSNFQSREQIKSRDNTTLRGGLSNTTSALVEESELSKDVASLKSGRSQSRRASGEKLKHPRRSLSKASGVKGDSTPAALKARRSDNGDAAAALSISWL</sequence>
<dbReference type="GeneID" id="24096430"/>
<evidence type="ECO:0000256" key="1">
    <source>
        <dbReference type="ARBA" id="ARBA00004496"/>
    </source>
</evidence>
<evidence type="ECO:0000313" key="11">
    <source>
        <dbReference type="Proteomes" id="UP000006352"/>
    </source>
</evidence>
<keyword evidence="11" id="KW-1185">Reference proteome</keyword>
<dbReference type="Proteomes" id="UP000006352">
    <property type="component" value="Unassembled WGS sequence"/>
</dbReference>
<dbReference type="SMART" id="SM00543">
    <property type="entry name" value="MIF4G"/>
    <property type="match status" value="1"/>
</dbReference>
<dbReference type="Gene3D" id="1.20.970.30">
    <property type="entry name" value="eIF4G, eIF4E-binding domain"/>
    <property type="match status" value="1"/>
</dbReference>
<evidence type="ECO:0000256" key="4">
    <source>
        <dbReference type="ARBA" id="ARBA00022540"/>
    </source>
</evidence>
<dbReference type="HOGENOM" id="CLU_381738_0_0_1"/>
<dbReference type="GO" id="GO:0003729">
    <property type="term" value="F:mRNA binding"/>
    <property type="evidence" value="ECO:0007669"/>
    <property type="project" value="TreeGrafter"/>
</dbReference>
<accession>J4H2H2</accession>
<evidence type="ECO:0000313" key="10">
    <source>
        <dbReference type="EMBL" id="CCM01519.1"/>
    </source>
</evidence>
<keyword evidence="3" id="KW-0963">Cytoplasm</keyword>
<evidence type="ECO:0000256" key="6">
    <source>
        <dbReference type="ARBA" id="ARBA00022884"/>
    </source>
</evidence>
<proteinExistence type="inferred from homology"/>
<evidence type="ECO:0000256" key="7">
    <source>
        <dbReference type="ARBA" id="ARBA00022917"/>
    </source>
</evidence>
<dbReference type="AlphaFoldDB" id="J4H2H2"/>
<feature type="compositionally biased region" description="Polar residues" evidence="8">
    <location>
        <begin position="55"/>
        <end position="67"/>
    </location>
</feature>
<organism evidence="10 11">
    <name type="scientific">Fibroporia radiculosa</name>
    <dbReference type="NCBI Taxonomy" id="599839"/>
    <lineage>
        <taxon>Eukaryota</taxon>
        <taxon>Fungi</taxon>
        <taxon>Dikarya</taxon>
        <taxon>Basidiomycota</taxon>
        <taxon>Agaricomycotina</taxon>
        <taxon>Agaricomycetes</taxon>
        <taxon>Polyporales</taxon>
        <taxon>Fibroporiaceae</taxon>
        <taxon>Fibroporia</taxon>
    </lineage>
</organism>
<comment type="similarity">
    <text evidence="2">Belongs to the eukaryotic initiation factor 4G family.</text>
</comment>
<feature type="region of interest" description="Disordered" evidence="8">
    <location>
        <begin position="47"/>
        <end position="76"/>
    </location>
</feature>
<protein>
    <recommendedName>
        <fullName evidence="9">MIF4G domain-containing protein</fullName>
    </recommendedName>
</protein>
<dbReference type="InterPro" id="IPR022745">
    <property type="entry name" value="eIF4G1_eIF4E-bd"/>
</dbReference>
<evidence type="ECO:0000256" key="8">
    <source>
        <dbReference type="SAM" id="MobiDB-lite"/>
    </source>
</evidence>
<gene>
    <name evidence="10" type="ORF">FIBRA_03575</name>
</gene>
<comment type="subcellular location">
    <subcellularLocation>
        <location evidence="1">Cytoplasm</location>
    </subcellularLocation>
</comment>
<dbReference type="InterPro" id="IPR036211">
    <property type="entry name" value="eIF4G_eIF4E-bd_sf"/>
</dbReference>